<evidence type="ECO:0000256" key="1">
    <source>
        <dbReference type="SAM" id="Phobius"/>
    </source>
</evidence>
<dbReference type="RefSeq" id="WP_238280198.1">
    <property type="nucleotide sequence ID" value="NZ_BPQL01000080.1"/>
</dbReference>
<evidence type="ECO:0000313" key="3">
    <source>
        <dbReference type="Proteomes" id="UP001549145"/>
    </source>
</evidence>
<sequence>MGTRLEWTTGSNGLRRGVREATRYTCPPSLHAAAMMIAAASPVVATMIVLCAALLTA</sequence>
<keyword evidence="1" id="KW-0812">Transmembrane</keyword>
<evidence type="ECO:0000313" key="2">
    <source>
        <dbReference type="EMBL" id="MET3693265.1"/>
    </source>
</evidence>
<accession>A0ABV2L5Z9</accession>
<dbReference type="Proteomes" id="UP001549145">
    <property type="component" value="Unassembled WGS sequence"/>
</dbReference>
<keyword evidence="3" id="KW-1185">Reference proteome</keyword>
<name>A0ABV2L5Z9_9HYPH</name>
<comment type="caution">
    <text evidence="2">The sequence shown here is derived from an EMBL/GenBank/DDBJ whole genome shotgun (WGS) entry which is preliminary data.</text>
</comment>
<proteinExistence type="predicted"/>
<gene>
    <name evidence="2" type="ORF">ABID43_002812</name>
</gene>
<keyword evidence="1" id="KW-1133">Transmembrane helix</keyword>
<organism evidence="2 3">
    <name type="scientific">Methylobacterium goesingense</name>
    <dbReference type="NCBI Taxonomy" id="243690"/>
    <lineage>
        <taxon>Bacteria</taxon>
        <taxon>Pseudomonadati</taxon>
        <taxon>Pseudomonadota</taxon>
        <taxon>Alphaproteobacteria</taxon>
        <taxon>Hyphomicrobiales</taxon>
        <taxon>Methylobacteriaceae</taxon>
        <taxon>Methylobacterium</taxon>
    </lineage>
</organism>
<dbReference type="EMBL" id="JBEPMM010000007">
    <property type="protein sequence ID" value="MET3693265.1"/>
    <property type="molecule type" value="Genomic_DNA"/>
</dbReference>
<feature type="transmembrane region" description="Helical" evidence="1">
    <location>
        <begin position="32"/>
        <end position="55"/>
    </location>
</feature>
<reference evidence="2 3" key="1">
    <citation type="submission" date="2024-06" db="EMBL/GenBank/DDBJ databases">
        <title>Genomic Encyclopedia of Type Strains, Phase IV (KMG-IV): sequencing the most valuable type-strain genomes for metagenomic binning, comparative biology and taxonomic classification.</title>
        <authorList>
            <person name="Goeker M."/>
        </authorList>
    </citation>
    <scope>NUCLEOTIDE SEQUENCE [LARGE SCALE GENOMIC DNA]</scope>
    <source>
        <strain evidence="2 3">DSM 21331</strain>
    </source>
</reference>
<keyword evidence="1" id="KW-0472">Membrane</keyword>
<protein>
    <submittedName>
        <fullName evidence="2">Uncharacterized protein</fullName>
    </submittedName>
</protein>